<dbReference type="EMBL" id="HBUF01356063">
    <property type="protein sequence ID" value="CAG6717564.1"/>
    <property type="molecule type" value="Transcribed_RNA"/>
</dbReference>
<dbReference type="EMBL" id="HBUF01356062">
    <property type="protein sequence ID" value="CAG6717562.1"/>
    <property type="molecule type" value="Transcribed_RNA"/>
</dbReference>
<feature type="signal peptide" evidence="10">
    <location>
        <begin position="1"/>
        <end position="22"/>
    </location>
</feature>
<evidence type="ECO:0000256" key="6">
    <source>
        <dbReference type="ARBA" id="ARBA00023157"/>
    </source>
</evidence>
<evidence type="ECO:0000256" key="8">
    <source>
        <dbReference type="ARBA" id="ARBA00024997"/>
    </source>
</evidence>
<evidence type="ECO:0000256" key="9">
    <source>
        <dbReference type="ARBA" id="ARBA00033162"/>
    </source>
</evidence>
<accession>A0A8D8V560</accession>
<proteinExistence type="inferred from homology"/>
<keyword evidence="5 10" id="KW-0732">Signal</keyword>
<dbReference type="AlphaFoldDB" id="A0A8D8V560"/>
<dbReference type="PANTHER" id="PTHR10278:SF0">
    <property type="entry name" value="CORTICOTROPIN-RELEASING FACTOR-BINDING PROTEIN"/>
    <property type="match status" value="1"/>
</dbReference>
<dbReference type="GO" id="GO:0009755">
    <property type="term" value="P:hormone-mediated signaling pathway"/>
    <property type="evidence" value="ECO:0007669"/>
    <property type="project" value="TreeGrafter"/>
</dbReference>
<evidence type="ECO:0000313" key="13">
    <source>
        <dbReference type="EMBL" id="CAG6717564.1"/>
    </source>
</evidence>
<feature type="domain" description="Corticotropin-releasing factor binding protein C-terminal" evidence="12">
    <location>
        <begin position="201"/>
        <end position="319"/>
    </location>
</feature>
<dbReference type="SUPFAM" id="SSF49854">
    <property type="entry name" value="Spermadhesin, CUB domain"/>
    <property type="match status" value="1"/>
</dbReference>
<sequence length="334" mass="37021">MLLPKRCFTLMFYSCFVVCCTGSPLGNYFSHQHQSFAPSSVQLQLPWETNFRQKKATTEQIIVDECMLVTSKEGHFFHKSRSPEATACGVYLLTDPDKLVEVYFDYLDVPCETGGLVSFVDGWELNGQFFPSTEDHQKPLHERFSEFCGTKRIKTVFRSSQNAALIQYRIPSKSKGFSFYVRHHKNPTPCNILLEGLSDVYTLRNYGKNVNCSLTTLYPAQVKVLSLGVGLSNSKTKRNHEIEVETGTLHKCEKQGMPDYVQVGGGEGFDLSQLSVVDSICGLDSSPSKQVETILCGVTTVRLVSSGDFDNAVTVAVTPAEVDDLDAASLVCGM</sequence>
<dbReference type="Pfam" id="PF23541">
    <property type="entry name" value="CRF-BP_C"/>
    <property type="match status" value="1"/>
</dbReference>
<keyword evidence="6" id="KW-1015">Disulfide bond</keyword>
<evidence type="ECO:0000259" key="12">
    <source>
        <dbReference type="Pfam" id="PF23541"/>
    </source>
</evidence>
<evidence type="ECO:0000256" key="2">
    <source>
        <dbReference type="ARBA" id="ARBA00008313"/>
    </source>
</evidence>
<evidence type="ECO:0000259" key="11">
    <source>
        <dbReference type="Pfam" id="PF05428"/>
    </source>
</evidence>
<dbReference type="InterPro" id="IPR056177">
    <property type="entry name" value="CRF-BP_N"/>
</dbReference>
<dbReference type="InterPro" id="IPR056178">
    <property type="entry name" value="CRF-BP_C"/>
</dbReference>
<evidence type="ECO:0000256" key="7">
    <source>
        <dbReference type="ARBA" id="ARBA00023180"/>
    </source>
</evidence>
<dbReference type="PANTHER" id="PTHR10278">
    <property type="entry name" value="CORTICOTROPIN-RELEASING FACTOR-BINDING PROTEIN"/>
    <property type="match status" value="1"/>
</dbReference>
<evidence type="ECO:0000256" key="1">
    <source>
        <dbReference type="ARBA" id="ARBA00004613"/>
    </source>
</evidence>
<evidence type="ECO:0000256" key="3">
    <source>
        <dbReference type="ARBA" id="ARBA00015713"/>
    </source>
</evidence>
<dbReference type="Pfam" id="PF05428">
    <property type="entry name" value="CRF-BP_N"/>
    <property type="match status" value="1"/>
</dbReference>
<name>A0A8D8V560_9HEMI</name>
<dbReference type="InterPro" id="IPR035914">
    <property type="entry name" value="Sperma_CUB_dom_sf"/>
</dbReference>
<keyword evidence="7" id="KW-0325">Glycoprotein</keyword>
<reference evidence="13" key="1">
    <citation type="submission" date="2021-05" db="EMBL/GenBank/DDBJ databases">
        <authorList>
            <person name="Alioto T."/>
            <person name="Alioto T."/>
            <person name="Gomez Garrido J."/>
        </authorList>
    </citation>
    <scope>NUCLEOTIDE SEQUENCE</scope>
</reference>
<evidence type="ECO:0000256" key="5">
    <source>
        <dbReference type="ARBA" id="ARBA00022729"/>
    </source>
</evidence>
<comment type="function">
    <text evidence="8">Binds CRF and inactivates it. May prevent inappropriate pituitary-adrenal stimulation in pregnancy.</text>
</comment>
<dbReference type="EMBL" id="HBUF01356065">
    <property type="protein sequence ID" value="CAG6717568.1"/>
    <property type="molecule type" value="Transcribed_RNA"/>
</dbReference>
<dbReference type="GO" id="GO:0051424">
    <property type="term" value="F:corticotropin-releasing hormone binding"/>
    <property type="evidence" value="ECO:0007669"/>
    <property type="project" value="InterPro"/>
</dbReference>
<feature type="domain" description="Corticotropin-releasing factor binding protein N-terminal" evidence="11">
    <location>
        <begin position="65"/>
        <end position="184"/>
    </location>
</feature>
<dbReference type="GO" id="GO:0051460">
    <property type="term" value="P:negative regulation of corticotropin secretion"/>
    <property type="evidence" value="ECO:0007669"/>
    <property type="project" value="TreeGrafter"/>
</dbReference>
<comment type="similarity">
    <text evidence="2">Belongs to the CRF-binding protein family.</text>
</comment>
<dbReference type="GO" id="GO:0005615">
    <property type="term" value="C:extracellular space"/>
    <property type="evidence" value="ECO:0007669"/>
    <property type="project" value="TreeGrafter"/>
</dbReference>
<evidence type="ECO:0000256" key="10">
    <source>
        <dbReference type="SAM" id="SignalP"/>
    </source>
</evidence>
<organism evidence="13">
    <name type="scientific">Cacopsylla melanoneura</name>
    <dbReference type="NCBI Taxonomy" id="428564"/>
    <lineage>
        <taxon>Eukaryota</taxon>
        <taxon>Metazoa</taxon>
        <taxon>Ecdysozoa</taxon>
        <taxon>Arthropoda</taxon>
        <taxon>Hexapoda</taxon>
        <taxon>Insecta</taxon>
        <taxon>Pterygota</taxon>
        <taxon>Neoptera</taxon>
        <taxon>Paraneoptera</taxon>
        <taxon>Hemiptera</taxon>
        <taxon>Sternorrhyncha</taxon>
        <taxon>Psylloidea</taxon>
        <taxon>Psyllidae</taxon>
        <taxon>Psyllinae</taxon>
        <taxon>Cacopsylla</taxon>
    </lineage>
</organism>
<comment type="subcellular location">
    <subcellularLocation>
        <location evidence="1">Secreted</location>
    </subcellularLocation>
</comment>
<dbReference type="InterPro" id="IPR008435">
    <property type="entry name" value="CRF-bd"/>
</dbReference>
<protein>
    <recommendedName>
        <fullName evidence="3">Corticotropin-releasing factor-binding protein</fullName>
    </recommendedName>
    <alternativeName>
        <fullName evidence="9">Corticotropin-releasing hormone-binding protein</fullName>
    </alternativeName>
</protein>
<keyword evidence="4" id="KW-0964">Secreted</keyword>
<feature type="chain" id="PRO_5033671576" description="Corticotropin-releasing factor-binding protein" evidence="10">
    <location>
        <begin position="23"/>
        <end position="334"/>
    </location>
</feature>
<evidence type="ECO:0000256" key="4">
    <source>
        <dbReference type="ARBA" id="ARBA00022525"/>
    </source>
</evidence>